<gene>
    <name evidence="2" type="ORF">K2F26_15070</name>
</gene>
<feature type="transmembrane region" description="Helical" evidence="1">
    <location>
        <begin position="203"/>
        <end position="224"/>
    </location>
</feature>
<feature type="transmembrane region" description="Helical" evidence="1">
    <location>
        <begin position="168"/>
        <end position="191"/>
    </location>
</feature>
<dbReference type="EMBL" id="CP080598">
    <property type="protein sequence ID" value="QYX30255.1"/>
    <property type="molecule type" value="Genomic_DNA"/>
</dbReference>
<keyword evidence="1" id="KW-0472">Membrane</keyword>
<sequence length="292" mass="32495">MVNIINIINTSILSSITDTVSQSWQNTKNFVTDTTGKTVNTLTEVTNKSLNSLSETAEKTNQSLTETVKGVATTVSDSTGKVVNKITETVTQAKDNFTTTTSSVIDNVNEVKNQAVDSITETAKQAGNLTNSVSSAMESAIDNFFNHQWDAMTTWINNHPTLSWIMKLLTLAVNHPVITAFMIFLGIYIIWKIFQLFSKILDQGLLFTLKTPLKLIYAMFSFGFKKISKLLFSGLKIRKSEDNSLILNNAIADNISLDTKQEITKLLMRLEAVRKEENEILENLTALLAENK</sequence>
<evidence type="ECO:0000313" key="3">
    <source>
        <dbReference type="Proteomes" id="UP000826540"/>
    </source>
</evidence>
<protein>
    <submittedName>
        <fullName evidence="2">Gp58-like family protein</fullName>
    </submittedName>
</protein>
<dbReference type="Proteomes" id="UP000826540">
    <property type="component" value="Chromosome"/>
</dbReference>
<evidence type="ECO:0000313" key="2">
    <source>
        <dbReference type="EMBL" id="QYX30255.1"/>
    </source>
</evidence>
<keyword evidence="1" id="KW-1133">Transmembrane helix</keyword>
<accession>A0ABX8WV09</accession>
<proteinExistence type="predicted"/>
<dbReference type="Gene3D" id="1.20.120.20">
    <property type="entry name" value="Apolipoprotein"/>
    <property type="match status" value="1"/>
</dbReference>
<organism evidence="2 3">
    <name type="scientific">Sphaerospermopsis torques-reginae ITEP-024</name>
    <dbReference type="NCBI Taxonomy" id="984208"/>
    <lineage>
        <taxon>Bacteria</taxon>
        <taxon>Bacillati</taxon>
        <taxon>Cyanobacteriota</taxon>
        <taxon>Cyanophyceae</taxon>
        <taxon>Nostocales</taxon>
        <taxon>Aphanizomenonaceae</taxon>
        <taxon>Sphaerospermopsis</taxon>
        <taxon>Sphaerospermopsis torques-reginae</taxon>
    </lineage>
</organism>
<keyword evidence="3" id="KW-1185">Reference proteome</keyword>
<name>A0ABX8WV09_9CYAN</name>
<keyword evidence="1" id="KW-0812">Transmembrane</keyword>
<dbReference type="RefSeq" id="WP_194055111.1">
    <property type="nucleotide sequence ID" value="NZ_CP080598.1"/>
</dbReference>
<evidence type="ECO:0000256" key="1">
    <source>
        <dbReference type="SAM" id="Phobius"/>
    </source>
</evidence>
<reference evidence="2 3" key="1">
    <citation type="journal article" date="2022" name="J. Am. Chem. Soc.">
        <title>Biosynthesis of Guanitoxin Enables Global Environmental Detection in Freshwater Cyanobacteria.</title>
        <authorList>
            <person name="Lima S.T."/>
            <person name="Fallon T.R."/>
            <person name="Cordoza J.L."/>
            <person name="Chekan J.R."/>
            <person name="Delbaje E."/>
            <person name="Hopiavuori A.R."/>
            <person name="Alvarenga D.O."/>
            <person name="Wood S.M."/>
            <person name="Luhavaya H."/>
            <person name="Baumgartner J.T."/>
            <person name="Dorr F.A."/>
            <person name="Etchegaray A."/>
            <person name="Pinto E."/>
            <person name="McKinnie S.M.K."/>
            <person name="Fiore M.F."/>
            <person name="Moore B.S."/>
        </authorList>
    </citation>
    <scope>NUCLEOTIDE SEQUENCE [LARGE SCALE GENOMIC DNA]</scope>
    <source>
        <strain evidence="2 3">ITEP-024</strain>
    </source>
</reference>